<dbReference type="SMART" id="SM00530">
    <property type="entry name" value="HTH_XRE"/>
    <property type="match status" value="1"/>
</dbReference>
<dbReference type="OrthoDB" id="9801008at2"/>
<sequence length="146" mass="16592">MKRKLTTLEKYFAESMENPELRRAYYEVTAEELGEILRYLRKQRDLSQTELARRLGYANRSRLSQIEGAEGLALSLETIARYANALGYRVDLNFVDQESGEVAARYFLEHMDVVAEEPAWQGPAPLGWQGPERTGDGDAGDFVWAA</sequence>
<protein>
    <recommendedName>
        <fullName evidence="1">HTH cro/C1-type domain-containing protein</fullName>
    </recommendedName>
</protein>
<dbReference type="PROSITE" id="PS50943">
    <property type="entry name" value="HTH_CROC1"/>
    <property type="match status" value="1"/>
</dbReference>
<dbReference type="Proteomes" id="UP000321827">
    <property type="component" value="Unassembled WGS sequence"/>
</dbReference>
<proteinExistence type="predicted"/>
<name>A0A511RM80_9DEIN</name>
<dbReference type="SUPFAM" id="SSF47413">
    <property type="entry name" value="lambda repressor-like DNA-binding domains"/>
    <property type="match status" value="1"/>
</dbReference>
<dbReference type="RefSeq" id="WP_147147455.1">
    <property type="nucleotide sequence ID" value="NZ_BJXN01000009.1"/>
</dbReference>
<dbReference type="EMBL" id="BJXN01000009">
    <property type="protein sequence ID" value="GEM90052.1"/>
    <property type="molecule type" value="Genomic_DNA"/>
</dbReference>
<dbReference type="Pfam" id="PF13560">
    <property type="entry name" value="HTH_31"/>
    <property type="match status" value="1"/>
</dbReference>
<gene>
    <name evidence="2" type="ORF">ODE01S_14860</name>
</gene>
<reference evidence="2 3" key="1">
    <citation type="submission" date="2019-07" db="EMBL/GenBank/DDBJ databases">
        <title>Whole genome shotgun sequence of Oceanithermus desulfurans NBRC 100063.</title>
        <authorList>
            <person name="Hosoyama A."/>
            <person name="Uohara A."/>
            <person name="Ohji S."/>
            <person name="Ichikawa N."/>
        </authorList>
    </citation>
    <scope>NUCLEOTIDE SEQUENCE [LARGE SCALE GENOMIC DNA]</scope>
    <source>
        <strain evidence="2 3">NBRC 100063</strain>
    </source>
</reference>
<evidence type="ECO:0000313" key="2">
    <source>
        <dbReference type="EMBL" id="GEM90052.1"/>
    </source>
</evidence>
<dbReference type="InterPro" id="IPR001387">
    <property type="entry name" value="Cro/C1-type_HTH"/>
</dbReference>
<accession>A0A511RM80</accession>
<evidence type="ECO:0000313" key="3">
    <source>
        <dbReference type="Proteomes" id="UP000321827"/>
    </source>
</evidence>
<organism evidence="2 3">
    <name type="scientific">Oceanithermus desulfurans NBRC 100063</name>
    <dbReference type="NCBI Taxonomy" id="1227550"/>
    <lineage>
        <taxon>Bacteria</taxon>
        <taxon>Thermotogati</taxon>
        <taxon>Deinococcota</taxon>
        <taxon>Deinococci</taxon>
        <taxon>Thermales</taxon>
        <taxon>Thermaceae</taxon>
        <taxon>Oceanithermus</taxon>
    </lineage>
</organism>
<dbReference type="Gene3D" id="1.10.260.40">
    <property type="entry name" value="lambda repressor-like DNA-binding domains"/>
    <property type="match status" value="1"/>
</dbReference>
<dbReference type="AlphaFoldDB" id="A0A511RM80"/>
<evidence type="ECO:0000259" key="1">
    <source>
        <dbReference type="PROSITE" id="PS50943"/>
    </source>
</evidence>
<dbReference type="InterPro" id="IPR010982">
    <property type="entry name" value="Lambda_DNA-bd_dom_sf"/>
</dbReference>
<comment type="caution">
    <text evidence="2">The sequence shown here is derived from an EMBL/GenBank/DDBJ whole genome shotgun (WGS) entry which is preliminary data.</text>
</comment>
<dbReference type="CDD" id="cd00093">
    <property type="entry name" value="HTH_XRE"/>
    <property type="match status" value="1"/>
</dbReference>
<dbReference type="GO" id="GO:0003677">
    <property type="term" value="F:DNA binding"/>
    <property type="evidence" value="ECO:0007669"/>
    <property type="project" value="InterPro"/>
</dbReference>
<feature type="domain" description="HTH cro/C1-type" evidence="1">
    <location>
        <begin position="37"/>
        <end position="93"/>
    </location>
</feature>